<sequence length="174" mass="18916">TVLDSGAKFVVVQGLPPVGCCPLAKFLIPQFAKDEMGCSAVLNRAVMAHNQLLQKTLEEFQRKHGSDVTIAYADYYNAFKTIMGNLAGFGFSDGSQACCGVGGGLLNFNLHNLCGMPGTTACNNPAGLVHWDGLHLTEAMHRQITRLLLHKGFCKPSFAHIISRYRSLLKLLVH</sequence>
<dbReference type="AlphaFoldDB" id="A0A6P6BFE7"/>
<protein>
    <submittedName>
        <fullName evidence="4">GDSL esterase/lipase At3g48460-like</fullName>
    </submittedName>
</protein>
<organism evidence="3 4">
    <name type="scientific">Durio zibethinus</name>
    <name type="common">Durian</name>
    <dbReference type="NCBI Taxonomy" id="66656"/>
    <lineage>
        <taxon>Eukaryota</taxon>
        <taxon>Viridiplantae</taxon>
        <taxon>Streptophyta</taxon>
        <taxon>Embryophyta</taxon>
        <taxon>Tracheophyta</taxon>
        <taxon>Spermatophyta</taxon>
        <taxon>Magnoliopsida</taxon>
        <taxon>eudicotyledons</taxon>
        <taxon>Gunneridae</taxon>
        <taxon>Pentapetalae</taxon>
        <taxon>rosids</taxon>
        <taxon>malvids</taxon>
        <taxon>Malvales</taxon>
        <taxon>Malvaceae</taxon>
        <taxon>Helicteroideae</taxon>
        <taxon>Durio</taxon>
    </lineage>
</organism>
<dbReference type="OrthoDB" id="1600564at2759"/>
<dbReference type="KEGG" id="dzi:111317682"/>
<keyword evidence="2" id="KW-0325">Glycoprotein</keyword>
<gene>
    <name evidence="4" type="primary">LOC111317682</name>
</gene>
<dbReference type="RefSeq" id="XP_022775853.1">
    <property type="nucleotide sequence ID" value="XM_022920118.1"/>
</dbReference>
<dbReference type="GeneID" id="111317682"/>
<dbReference type="PANTHER" id="PTHR22835">
    <property type="entry name" value="ZINC FINGER FYVE DOMAIN CONTAINING PROTEIN"/>
    <property type="match status" value="1"/>
</dbReference>
<dbReference type="Proteomes" id="UP000515121">
    <property type="component" value="Unplaced"/>
</dbReference>
<dbReference type="Gene3D" id="3.40.50.1110">
    <property type="entry name" value="SGNH hydrolase"/>
    <property type="match status" value="1"/>
</dbReference>
<dbReference type="PANTHER" id="PTHR22835:SF532">
    <property type="entry name" value="SERINE-RICH ADHESIN FOR PLATELETS-LIKE ISOFORM X1"/>
    <property type="match status" value="1"/>
</dbReference>
<dbReference type="InterPro" id="IPR036514">
    <property type="entry name" value="SGNH_hydro_sf"/>
</dbReference>
<evidence type="ECO:0000256" key="1">
    <source>
        <dbReference type="ARBA" id="ARBA00008668"/>
    </source>
</evidence>
<dbReference type="GO" id="GO:0016788">
    <property type="term" value="F:hydrolase activity, acting on ester bonds"/>
    <property type="evidence" value="ECO:0007669"/>
    <property type="project" value="InterPro"/>
</dbReference>
<accession>A0A6P6BFE7</accession>
<comment type="similarity">
    <text evidence="1">Belongs to the 'GDSL' lipolytic enzyme family.</text>
</comment>
<evidence type="ECO:0000313" key="3">
    <source>
        <dbReference type="Proteomes" id="UP000515121"/>
    </source>
</evidence>
<reference evidence="4" key="1">
    <citation type="submission" date="2025-08" db="UniProtKB">
        <authorList>
            <consortium name="RefSeq"/>
        </authorList>
    </citation>
    <scope>IDENTIFICATION</scope>
    <source>
        <tissue evidence="4">Fruit stalk</tissue>
    </source>
</reference>
<dbReference type="SUPFAM" id="SSF52266">
    <property type="entry name" value="SGNH hydrolase"/>
    <property type="match status" value="1"/>
</dbReference>
<evidence type="ECO:0000313" key="4">
    <source>
        <dbReference type="RefSeq" id="XP_022775853.1"/>
    </source>
</evidence>
<dbReference type="Pfam" id="PF00657">
    <property type="entry name" value="Lipase_GDSL"/>
    <property type="match status" value="1"/>
</dbReference>
<name>A0A6P6BFE7_DURZI</name>
<keyword evidence="3" id="KW-1185">Reference proteome</keyword>
<feature type="non-terminal residue" evidence="4">
    <location>
        <position position="1"/>
    </location>
</feature>
<proteinExistence type="inferred from homology"/>
<evidence type="ECO:0000256" key="2">
    <source>
        <dbReference type="ARBA" id="ARBA00023180"/>
    </source>
</evidence>
<dbReference type="InterPro" id="IPR001087">
    <property type="entry name" value="GDSL"/>
</dbReference>